<dbReference type="Gene3D" id="3.40.190.10">
    <property type="entry name" value="Periplasmic binding protein-like II"/>
    <property type="match status" value="1"/>
</dbReference>
<dbReference type="PROSITE" id="PS51257">
    <property type="entry name" value="PROKAR_LIPOPROTEIN"/>
    <property type="match status" value="1"/>
</dbReference>
<dbReference type="SUPFAM" id="SSF53850">
    <property type="entry name" value="Periplasmic binding protein-like II"/>
    <property type="match status" value="1"/>
</dbReference>
<sequence length="571" mass="62595">MDPKPLSFPISRRSLLFTAGSIALTIPLLSACGSGDTDAKGSRSKKGTIAKDGVLTIGAAVSTSNVFPHNFNVFGGGDSAPGNAMFWETLFRISSKDGMKLVPNLAKEVKYTSGGKVATYKLRDDVTWNDGKPFTSKDVAFTYGFIFGPPGQSTEKDFKWLAKPIETPDKHTVVVTYNEPQYTEDIPLSLYFPIYPEHIYSKVDHQNYVDKNPVGTGPGKLKSFAGQLIEIDIRDDYWGKKPKGVKTIKLVPAGTAGNIQSQITQGKVDWAEGGDPGVITSFLPMDKDHNGYNYYADGSTRGIILSTHSLPTSDVAVRKALRASVDMGVVAKAGGVGYTVPSVTGLDPVIYANMLKPEFKKPMAPDVEAAKKFLKDAGWTVQNGNLCKDGKEYPLQLTIRNDNPVEMATMPIVVSQWKDNLGINVKFTPLPKEVFDPAQAMGEYDMSLWTTNAAGGAFNAYTMYMQTKNYKLGDKKADGNYGRWKCSKEADEAIANLQKVPQDDIKEITRRCQILQQAVYDDAPYIPVQNSGTGGMYTTKKWSGLKKAEDVDYFPRASGYNNMIHTVNDFD</sequence>
<dbReference type="AlphaFoldDB" id="A4D7W4"/>
<dbReference type="CDD" id="cd08509">
    <property type="entry name" value="PBP2_TmCBP_oligosaccharides_like"/>
    <property type="match status" value="1"/>
</dbReference>
<dbReference type="EMBL" id="DQ208967">
    <property type="protein sequence ID" value="ABB20823.1"/>
    <property type="molecule type" value="Genomic_DNA"/>
</dbReference>
<dbReference type="Pfam" id="PF00496">
    <property type="entry name" value="SBP_bac_5"/>
    <property type="match status" value="1"/>
</dbReference>
<evidence type="ECO:0000256" key="1">
    <source>
        <dbReference type="ARBA" id="ARBA00022729"/>
    </source>
</evidence>
<proteinExistence type="predicted"/>
<feature type="domain" description="Solute-binding protein family 5" evidence="2">
    <location>
        <begin position="100"/>
        <end position="465"/>
    </location>
</feature>
<accession>A4D7W4</accession>
<dbReference type="InterPro" id="IPR039424">
    <property type="entry name" value="SBP_5"/>
</dbReference>
<keyword evidence="1" id="KW-0732">Signal</keyword>
<dbReference type="PANTHER" id="PTHR30290">
    <property type="entry name" value="PERIPLASMIC BINDING COMPONENT OF ABC TRANSPORTER"/>
    <property type="match status" value="1"/>
</dbReference>
<reference evidence="3" key="1">
    <citation type="journal article" date="2006" name="BJU Int.">
        <title>PCR-based identification of Propionibacterium acnes types isolated from the male urinary tract.</title>
        <authorList>
            <person name="Shannon B.A."/>
            <person name="Cohen R.J."/>
            <person name="Garrett K.L."/>
        </authorList>
    </citation>
    <scope>NUCLEOTIDE SEQUENCE</scope>
    <source>
        <strain evidence="3">02-2703</strain>
    </source>
</reference>
<dbReference type="GO" id="GO:0043190">
    <property type="term" value="C:ATP-binding cassette (ABC) transporter complex"/>
    <property type="evidence" value="ECO:0007669"/>
    <property type="project" value="InterPro"/>
</dbReference>
<name>A4D7W4_CUTAC</name>
<organism evidence="3">
    <name type="scientific">Cutibacterium acnes</name>
    <name type="common">Propionibacterium acnes</name>
    <dbReference type="NCBI Taxonomy" id="1747"/>
    <lineage>
        <taxon>Bacteria</taxon>
        <taxon>Bacillati</taxon>
        <taxon>Actinomycetota</taxon>
        <taxon>Actinomycetes</taxon>
        <taxon>Propionibacteriales</taxon>
        <taxon>Propionibacteriaceae</taxon>
        <taxon>Cutibacterium</taxon>
    </lineage>
</organism>
<dbReference type="PANTHER" id="PTHR30290:SF64">
    <property type="entry name" value="ABC TRANSPORTER PERIPLASMIC BINDING PROTEIN"/>
    <property type="match status" value="1"/>
</dbReference>
<dbReference type="GO" id="GO:0015833">
    <property type="term" value="P:peptide transport"/>
    <property type="evidence" value="ECO:0007669"/>
    <property type="project" value="TreeGrafter"/>
</dbReference>
<dbReference type="GO" id="GO:0042884">
    <property type="term" value="P:microcin transport"/>
    <property type="evidence" value="ECO:0007669"/>
    <property type="project" value="TreeGrafter"/>
</dbReference>
<dbReference type="InterPro" id="IPR030678">
    <property type="entry name" value="Peptide/Ni-bd"/>
</dbReference>
<evidence type="ECO:0000259" key="2">
    <source>
        <dbReference type="Pfam" id="PF00496"/>
    </source>
</evidence>
<protein>
    <submittedName>
        <fullName evidence="3">Solute binding protein</fullName>
    </submittedName>
</protein>
<dbReference type="PIRSF" id="PIRSF002741">
    <property type="entry name" value="MppA"/>
    <property type="match status" value="1"/>
</dbReference>
<dbReference type="Gene3D" id="3.10.105.10">
    <property type="entry name" value="Dipeptide-binding Protein, Domain 3"/>
    <property type="match status" value="1"/>
</dbReference>
<evidence type="ECO:0000313" key="3">
    <source>
        <dbReference type="EMBL" id="ABB20823.1"/>
    </source>
</evidence>
<dbReference type="GO" id="GO:0030288">
    <property type="term" value="C:outer membrane-bounded periplasmic space"/>
    <property type="evidence" value="ECO:0007669"/>
    <property type="project" value="TreeGrafter"/>
</dbReference>
<dbReference type="GO" id="GO:1904680">
    <property type="term" value="F:peptide transmembrane transporter activity"/>
    <property type="evidence" value="ECO:0007669"/>
    <property type="project" value="TreeGrafter"/>
</dbReference>
<dbReference type="Gene3D" id="3.90.76.10">
    <property type="entry name" value="Dipeptide-binding Protein, Domain 1"/>
    <property type="match status" value="1"/>
</dbReference>
<dbReference type="InterPro" id="IPR000914">
    <property type="entry name" value="SBP_5_dom"/>
</dbReference>